<sequence length="130" mass="14244">MSEDRLFQDLSTLIDTNDPVPPELRERAKAIRPTGEPVLLREHDAADGRRAGEDVVLLRAFGVTLRLELGEEFTGVVTGAAGRIEVRTPDGSRFAEIGADGRFTVPDVPRGPVSPRVHGEALLVGEWFTW</sequence>
<evidence type="ECO:0000313" key="1">
    <source>
        <dbReference type="EMBL" id="MBP2475939.1"/>
    </source>
</evidence>
<organism evidence="1 2">
    <name type="scientific">Crossiella equi</name>
    <dbReference type="NCBI Taxonomy" id="130796"/>
    <lineage>
        <taxon>Bacteria</taxon>
        <taxon>Bacillati</taxon>
        <taxon>Actinomycetota</taxon>
        <taxon>Actinomycetes</taxon>
        <taxon>Pseudonocardiales</taxon>
        <taxon>Pseudonocardiaceae</taxon>
        <taxon>Crossiella</taxon>
    </lineage>
</organism>
<gene>
    <name evidence="1" type="ORF">JOF53_004811</name>
</gene>
<evidence type="ECO:0000313" key="2">
    <source>
        <dbReference type="Proteomes" id="UP001519363"/>
    </source>
</evidence>
<name>A0ABS5AH86_9PSEU</name>
<keyword evidence="2" id="KW-1185">Reference proteome</keyword>
<comment type="caution">
    <text evidence="1">The sequence shown here is derived from an EMBL/GenBank/DDBJ whole genome shotgun (WGS) entry which is preliminary data.</text>
</comment>
<accession>A0ABS5AH86</accession>
<dbReference type="RefSeq" id="WP_209707261.1">
    <property type="nucleotide sequence ID" value="NZ_JAGIOO010000001.1"/>
</dbReference>
<protein>
    <submittedName>
        <fullName evidence="1">Uncharacterized protein</fullName>
    </submittedName>
</protein>
<dbReference type="Proteomes" id="UP001519363">
    <property type="component" value="Unassembled WGS sequence"/>
</dbReference>
<dbReference type="EMBL" id="JAGIOO010000001">
    <property type="protein sequence ID" value="MBP2475939.1"/>
    <property type="molecule type" value="Genomic_DNA"/>
</dbReference>
<proteinExistence type="predicted"/>
<reference evidence="1 2" key="1">
    <citation type="submission" date="2021-03" db="EMBL/GenBank/DDBJ databases">
        <title>Sequencing the genomes of 1000 actinobacteria strains.</title>
        <authorList>
            <person name="Klenk H.-P."/>
        </authorList>
    </citation>
    <scope>NUCLEOTIDE SEQUENCE [LARGE SCALE GENOMIC DNA]</scope>
    <source>
        <strain evidence="1 2">DSM 44580</strain>
    </source>
</reference>